<comment type="caution">
    <text evidence="1">The sequence shown here is derived from an EMBL/GenBank/DDBJ whole genome shotgun (WGS) entry which is preliminary data.</text>
</comment>
<protein>
    <submittedName>
        <fullName evidence="1">Uncharacterized protein</fullName>
    </submittedName>
</protein>
<dbReference type="EMBL" id="SORX01000012">
    <property type="protein sequence ID" value="TFD98428.1"/>
    <property type="molecule type" value="Genomic_DNA"/>
</dbReference>
<evidence type="ECO:0000313" key="1">
    <source>
        <dbReference type="EMBL" id="TFD98428.1"/>
    </source>
</evidence>
<reference evidence="1 2" key="1">
    <citation type="submission" date="2019-03" db="EMBL/GenBank/DDBJ databases">
        <authorList>
            <person name="Yang Y."/>
        </authorList>
    </citation>
    <scope>NUCLEOTIDE SEQUENCE [LARGE SCALE GENOMIC DNA]</scope>
    <source>
        <strain evidence="1 2">ASL-1</strain>
    </source>
</reference>
<accession>A0A4Y8L8M2</accession>
<dbReference type="OrthoDB" id="2427702at2"/>
<evidence type="ECO:0000313" key="2">
    <source>
        <dbReference type="Proteomes" id="UP000297776"/>
    </source>
</evidence>
<gene>
    <name evidence="1" type="ORF">E2626_15160</name>
</gene>
<keyword evidence="2" id="KW-1185">Reference proteome</keyword>
<name>A0A4Y8L8M2_9BACL</name>
<dbReference type="AlphaFoldDB" id="A0A4Y8L8M2"/>
<dbReference type="Proteomes" id="UP000297776">
    <property type="component" value="Unassembled WGS sequence"/>
</dbReference>
<sequence length="262" mass="29894">MIEQEWEKAKKTAKKYKKLFEDMIVHPNYVKLNGAYYFDVAYLKKGSDRTNGKAIIPGNSGNEKDAMEIHDLIVGFHHTIIGIFTSSDERSRVSPVFYEEALQVSEKGTGEKIEKGKGVIAELGDLLKYLKVEYQKVTDFINGSVEVTEEVNRFLTDQAAKLTACQINMIRLSSDFDGVLADWKEEMENQGLWDQLTRETQKYYIGTLMASGIKNSRAQFNEQPVLPDGSLEKQAASLENTLKEKQAEWIDDSRSKLRWPKH</sequence>
<proteinExistence type="predicted"/>
<organism evidence="1 2">
    <name type="scientific">Jeotgalibacillus salarius</name>
    <dbReference type="NCBI Taxonomy" id="546023"/>
    <lineage>
        <taxon>Bacteria</taxon>
        <taxon>Bacillati</taxon>
        <taxon>Bacillota</taxon>
        <taxon>Bacilli</taxon>
        <taxon>Bacillales</taxon>
        <taxon>Caryophanaceae</taxon>
        <taxon>Jeotgalibacillus</taxon>
    </lineage>
</organism>
<dbReference type="RefSeq" id="WP_134382697.1">
    <property type="nucleotide sequence ID" value="NZ_SORX01000012.1"/>
</dbReference>